<feature type="domain" description="NIF system FeS cluster assembly NifU C-terminal" evidence="1">
    <location>
        <begin position="122"/>
        <end position="187"/>
    </location>
</feature>
<dbReference type="InterPro" id="IPR001075">
    <property type="entry name" value="NIF_FeS_clus_asmbl_NifU_C"/>
</dbReference>
<dbReference type="PANTHER" id="PTHR11178:SF51">
    <property type="entry name" value="FE_S BIOGENESIS PROTEIN NFUA"/>
    <property type="match status" value="1"/>
</dbReference>
<dbReference type="Gene3D" id="2.60.300.12">
    <property type="entry name" value="HesB-like domain"/>
    <property type="match status" value="1"/>
</dbReference>
<dbReference type="Pfam" id="PF01106">
    <property type="entry name" value="NifU"/>
    <property type="match status" value="1"/>
</dbReference>
<dbReference type="PANTHER" id="PTHR11178">
    <property type="entry name" value="IRON-SULFUR CLUSTER SCAFFOLD PROTEIN NFU-RELATED"/>
    <property type="match status" value="1"/>
</dbReference>
<accession>A0A3B1D9D4</accession>
<evidence type="ECO:0000313" key="2">
    <source>
        <dbReference type="EMBL" id="VAX31450.1"/>
    </source>
</evidence>
<reference evidence="2" key="1">
    <citation type="submission" date="2018-06" db="EMBL/GenBank/DDBJ databases">
        <authorList>
            <person name="Zhirakovskaya E."/>
        </authorList>
    </citation>
    <scope>NUCLEOTIDE SEQUENCE</scope>
</reference>
<dbReference type="GO" id="GO:0016226">
    <property type="term" value="P:iron-sulfur cluster assembly"/>
    <property type="evidence" value="ECO:0007669"/>
    <property type="project" value="InterPro"/>
</dbReference>
<organism evidence="2">
    <name type="scientific">hydrothermal vent metagenome</name>
    <dbReference type="NCBI Taxonomy" id="652676"/>
    <lineage>
        <taxon>unclassified sequences</taxon>
        <taxon>metagenomes</taxon>
        <taxon>ecological metagenomes</taxon>
    </lineage>
</organism>
<dbReference type="InterPro" id="IPR034904">
    <property type="entry name" value="FSCA_dom_sf"/>
</dbReference>
<protein>
    <recommendedName>
        <fullName evidence="1">NIF system FeS cluster assembly NifU C-terminal domain-containing protein</fullName>
    </recommendedName>
</protein>
<dbReference type="GO" id="GO:0051536">
    <property type="term" value="F:iron-sulfur cluster binding"/>
    <property type="evidence" value="ECO:0007669"/>
    <property type="project" value="InterPro"/>
</dbReference>
<name>A0A3B1D9D4_9ZZZZ</name>
<dbReference type="SUPFAM" id="SSF117916">
    <property type="entry name" value="Fe-S cluster assembly (FSCA) domain-like"/>
    <property type="match status" value="1"/>
</dbReference>
<dbReference type="AlphaFoldDB" id="A0A3B1D9D4"/>
<gene>
    <name evidence="2" type="ORF">MNBD_NITROSPIRAE01-2292</name>
</gene>
<dbReference type="Gene3D" id="3.30.300.130">
    <property type="entry name" value="Fe-S cluster assembly (FSCA)"/>
    <property type="match status" value="1"/>
</dbReference>
<sequence>MIEITEFAKKRIDVLILQQKDEHQKKIAGLRLTMKGALPNIEYGLAFVESGKEELGDTSLEVDGIKVFMEMKNGKFLEDVKIDFIQTLQQNGFKVENPKNVPIETKAPATPANLDSPEAIAVQKVLDTEINPGVASHGGNITLVDVKDQVAYVRLGGGCQGCASAAVTLQQGVVTAIKKAVPEIVNVMDVTDHAGGNNPYYVGN</sequence>
<dbReference type="GO" id="GO:0005506">
    <property type="term" value="F:iron ion binding"/>
    <property type="evidence" value="ECO:0007669"/>
    <property type="project" value="InterPro"/>
</dbReference>
<evidence type="ECO:0000259" key="1">
    <source>
        <dbReference type="Pfam" id="PF01106"/>
    </source>
</evidence>
<dbReference type="SUPFAM" id="SSF89360">
    <property type="entry name" value="HesB-like domain"/>
    <property type="match status" value="1"/>
</dbReference>
<dbReference type="InterPro" id="IPR035903">
    <property type="entry name" value="HesB-like_dom_sf"/>
</dbReference>
<proteinExistence type="predicted"/>
<dbReference type="EMBL" id="UOGF01000075">
    <property type="protein sequence ID" value="VAX31450.1"/>
    <property type="molecule type" value="Genomic_DNA"/>
</dbReference>